<gene>
    <name evidence="2" type="ORF">BN4615_P8406</name>
</gene>
<name>A0A1M4EJ79_9ACTN</name>
<proteinExistence type="predicted"/>
<dbReference type="AlphaFoldDB" id="A0A1M4EJ79"/>
<sequence length="39" mass="4433">MPIVHPPMRPRPAHRPCPARSRGVRTRLGTDPHFPRPGQ</sequence>
<feature type="region of interest" description="Disordered" evidence="1">
    <location>
        <begin position="1"/>
        <end position="39"/>
    </location>
</feature>
<accession>A0A1M4EJ79</accession>
<feature type="compositionally biased region" description="Pro residues" evidence="1">
    <location>
        <begin position="1"/>
        <end position="10"/>
    </location>
</feature>
<feature type="compositionally biased region" description="Basic and acidic residues" evidence="1">
    <location>
        <begin position="28"/>
        <end position="39"/>
    </location>
</feature>
<protein>
    <submittedName>
        <fullName evidence="2">Uncharacterized protein</fullName>
    </submittedName>
</protein>
<evidence type="ECO:0000256" key="1">
    <source>
        <dbReference type="SAM" id="MobiDB-lite"/>
    </source>
</evidence>
<organism evidence="2">
    <name type="scientific">Nonomuraea gerenzanensis</name>
    <dbReference type="NCBI Taxonomy" id="93944"/>
    <lineage>
        <taxon>Bacteria</taxon>
        <taxon>Bacillati</taxon>
        <taxon>Actinomycetota</taxon>
        <taxon>Actinomycetes</taxon>
        <taxon>Streptosporangiales</taxon>
        <taxon>Streptosporangiaceae</taxon>
        <taxon>Nonomuraea</taxon>
    </lineage>
</organism>
<evidence type="ECO:0000313" key="2">
    <source>
        <dbReference type="EMBL" id="SBO98890.1"/>
    </source>
</evidence>
<reference evidence="2" key="1">
    <citation type="submission" date="2016-04" db="EMBL/GenBank/DDBJ databases">
        <authorList>
            <person name="Evans L.H."/>
            <person name="Alamgir A."/>
            <person name="Owens N."/>
            <person name="Weber N.D."/>
            <person name="Virtaneva K."/>
            <person name="Barbian K."/>
            <person name="Babar A."/>
            <person name="Rosenke K."/>
        </authorList>
    </citation>
    <scope>NUCLEOTIDE SEQUENCE</scope>
    <source>
        <strain evidence="2">Nono1</strain>
    </source>
</reference>
<dbReference type="EMBL" id="LT559118">
    <property type="protein sequence ID" value="SBO98890.1"/>
    <property type="molecule type" value="Genomic_DNA"/>
</dbReference>